<sequence length="225" mass="23937">MISSDGQVLGVFDGVGGWAEDGVDPRDYPVALRDGCKLIAETVGPSLDPLNILRYGYRQSMSIMGSSTACIVTISNNVLLAANLGDSGLRVLRKGQVVLASAPQQHRFNTPFQLGPDSADTPEDAELLQFTLKDHDTIVLASDGLYDNLFDSEIAATVSRAGAAHGSAATLACALARGAYRRSKEACADNPFNAEARRYGLGFKDGKQDDITVLVAVYHGGEDDW</sequence>
<reference evidence="3" key="1">
    <citation type="journal article" date="2020" name="J. Eukaryot. Microbiol.">
        <title>De novo Sequencing, Assembly and Annotation of the Transcriptome for the Free-Living Testate Amoeba Arcella intermedia.</title>
        <authorList>
            <person name="Ribeiro G.M."/>
            <person name="Porfirio-Sousa A.L."/>
            <person name="Maurer-Alcala X.X."/>
            <person name="Katz L.A."/>
            <person name="Lahr D.J.G."/>
        </authorList>
    </citation>
    <scope>NUCLEOTIDE SEQUENCE</scope>
</reference>
<comment type="cofactor">
    <cofactor evidence="1">
        <name>Mg(2+)</name>
        <dbReference type="ChEBI" id="CHEBI:18420"/>
    </cofactor>
</comment>
<dbReference type="EMBL" id="GIBP01006935">
    <property type="protein sequence ID" value="NDV35904.1"/>
    <property type="molecule type" value="Transcribed_RNA"/>
</dbReference>
<protein>
    <recommendedName>
        <fullName evidence="1">Protein phosphatase</fullName>
        <ecNumber evidence="1">3.1.3.16</ecNumber>
    </recommendedName>
</protein>
<keyword evidence="1" id="KW-0479">Metal-binding</keyword>
<comment type="catalytic activity">
    <reaction evidence="1">
        <text>O-phospho-L-seryl-[protein] + H2O = L-seryl-[protein] + phosphate</text>
        <dbReference type="Rhea" id="RHEA:20629"/>
        <dbReference type="Rhea" id="RHEA-COMP:9863"/>
        <dbReference type="Rhea" id="RHEA-COMP:11604"/>
        <dbReference type="ChEBI" id="CHEBI:15377"/>
        <dbReference type="ChEBI" id="CHEBI:29999"/>
        <dbReference type="ChEBI" id="CHEBI:43474"/>
        <dbReference type="ChEBI" id="CHEBI:83421"/>
        <dbReference type="EC" id="3.1.3.16"/>
    </reaction>
</comment>
<dbReference type="PANTHER" id="PTHR12320">
    <property type="entry name" value="PROTEIN PHOSPHATASE 2C"/>
    <property type="match status" value="1"/>
</dbReference>
<dbReference type="GO" id="GO:0004722">
    <property type="term" value="F:protein serine/threonine phosphatase activity"/>
    <property type="evidence" value="ECO:0007669"/>
    <property type="project" value="UniProtKB-EC"/>
</dbReference>
<evidence type="ECO:0000259" key="2">
    <source>
        <dbReference type="PROSITE" id="PS51746"/>
    </source>
</evidence>
<dbReference type="InterPro" id="IPR036457">
    <property type="entry name" value="PPM-type-like_dom_sf"/>
</dbReference>
<dbReference type="EC" id="3.1.3.16" evidence="1"/>
<dbReference type="PROSITE" id="PS51746">
    <property type="entry name" value="PPM_2"/>
    <property type="match status" value="1"/>
</dbReference>
<keyword evidence="1" id="KW-0378">Hydrolase</keyword>
<proteinExistence type="inferred from homology"/>
<evidence type="ECO:0000313" key="3">
    <source>
        <dbReference type="EMBL" id="NDV35904.1"/>
    </source>
</evidence>
<dbReference type="SUPFAM" id="SSF81606">
    <property type="entry name" value="PP2C-like"/>
    <property type="match status" value="1"/>
</dbReference>
<keyword evidence="1" id="KW-0460">Magnesium</keyword>
<name>A0A6B2LFZ3_9EUKA</name>
<evidence type="ECO:0000256" key="1">
    <source>
        <dbReference type="RuleBase" id="RU366020"/>
    </source>
</evidence>
<dbReference type="InterPro" id="IPR001932">
    <property type="entry name" value="PPM-type_phosphatase-like_dom"/>
</dbReference>
<organism evidence="3">
    <name type="scientific">Arcella intermedia</name>
    <dbReference type="NCBI Taxonomy" id="1963864"/>
    <lineage>
        <taxon>Eukaryota</taxon>
        <taxon>Amoebozoa</taxon>
        <taxon>Tubulinea</taxon>
        <taxon>Elardia</taxon>
        <taxon>Arcellinida</taxon>
        <taxon>Sphaerothecina</taxon>
        <taxon>Arcellidae</taxon>
        <taxon>Arcella</taxon>
    </lineage>
</organism>
<comment type="cofactor">
    <cofactor evidence="1">
        <name>Mn(2+)</name>
        <dbReference type="ChEBI" id="CHEBI:29035"/>
    </cofactor>
</comment>
<dbReference type="GO" id="GO:0046872">
    <property type="term" value="F:metal ion binding"/>
    <property type="evidence" value="ECO:0007669"/>
    <property type="project" value="UniProtKB-UniRule"/>
</dbReference>
<keyword evidence="1" id="KW-0904">Protein phosphatase</keyword>
<dbReference type="InterPro" id="IPR039123">
    <property type="entry name" value="PPTC7"/>
</dbReference>
<dbReference type="Pfam" id="PF13672">
    <property type="entry name" value="PP2C_2"/>
    <property type="match status" value="1"/>
</dbReference>
<feature type="domain" description="PPM-type phosphatase" evidence="2">
    <location>
        <begin position="1"/>
        <end position="218"/>
    </location>
</feature>
<comment type="similarity">
    <text evidence="1">Belongs to the PP2C family.</text>
</comment>
<keyword evidence="1" id="KW-0464">Manganese</keyword>
<dbReference type="SMART" id="SM00332">
    <property type="entry name" value="PP2Cc"/>
    <property type="match status" value="1"/>
</dbReference>
<comment type="catalytic activity">
    <reaction evidence="1">
        <text>O-phospho-L-threonyl-[protein] + H2O = L-threonyl-[protein] + phosphate</text>
        <dbReference type="Rhea" id="RHEA:47004"/>
        <dbReference type="Rhea" id="RHEA-COMP:11060"/>
        <dbReference type="Rhea" id="RHEA-COMP:11605"/>
        <dbReference type="ChEBI" id="CHEBI:15377"/>
        <dbReference type="ChEBI" id="CHEBI:30013"/>
        <dbReference type="ChEBI" id="CHEBI:43474"/>
        <dbReference type="ChEBI" id="CHEBI:61977"/>
        <dbReference type="EC" id="3.1.3.16"/>
    </reaction>
</comment>
<dbReference type="Gene3D" id="3.60.40.10">
    <property type="entry name" value="PPM-type phosphatase domain"/>
    <property type="match status" value="2"/>
</dbReference>
<accession>A0A6B2LFZ3</accession>
<dbReference type="PANTHER" id="PTHR12320:SF1">
    <property type="entry name" value="PROTEIN PHOSPHATASE PTC7 HOMOLOG"/>
    <property type="match status" value="1"/>
</dbReference>
<dbReference type="AlphaFoldDB" id="A0A6B2LFZ3"/>